<gene>
    <name evidence="2" type="ORF">EKN06_03775</name>
</gene>
<dbReference type="AlphaFoldDB" id="A0A437H2V7"/>
<keyword evidence="3" id="KW-1185">Reference proteome</keyword>
<dbReference type="Pfam" id="PF03929">
    <property type="entry name" value="PepSY_TM"/>
    <property type="match status" value="1"/>
</dbReference>
<name>A0A437H2V7_9SPHN</name>
<dbReference type="EMBL" id="RXOL01000001">
    <property type="protein sequence ID" value="RVQ69793.1"/>
    <property type="molecule type" value="Genomic_DNA"/>
</dbReference>
<keyword evidence="1" id="KW-1133">Transmembrane helix</keyword>
<dbReference type="OrthoDB" id="7503021at2"/>
<evidence type="ECO:0000313" key="2">
    <source>
        <dbReference type="EMBL" id="RVQ69793.1"/>
    </source>
</evidence>
<evidence type="ECO:0000313" key="3">
    <source>
        <dbReference type="Proteomes" id="UP000283003"/>
    </source>
</evidence>
<feature type="transmembrane region" description="Helical" evidence="1">
    <location>
        <begin position="126"/>
        <end position="150"/>
    </location>
</feature>
<reference evidence="2 3" key="1">
    <citation type="submission" date="2018-12" db="EMBL/GenBank/DDBJ databases">
        <title>Croceicoccus ponticola sp. nov., a lipolytic bacterium isolated from seawater.</title>
        <authorList>
            <person name="Yoon J.-H."/>
        </authorList>
    </citation>
    <scope>NUCLEOTIDE SEQUENCE [LARGE SCALE GENOMIC DNA]</scope>
    <source>
        <strain evidence="2 3">GM-16</strain>
    </source>
</reference>
<protein>
    <submittedName>
        <fullName evidence="2">PepSY domain-containing protein</fullName>
    </submittedName>
</protein>
<dbReference type="PANTHER" id="PTHR34219">
    <property type="entry name" value="IRON-REGULATED INNER MEMBRANE PROTEIN-RELATED"/>
    <property type="match status" value="1"/>
</dbReference>
<keyword evidence="1" id="KW-0812">Transmembrane</keyword>
<proteinExistence type="predicted"/>
<feature type="transmembrane region" description="Helical" evidence="1">
    <location>
        <begin position="48"/>
        <end position="73"/>
    </location>
</feature>
<accession>A0A437H2V7</accession>
<comment type="caution">
    <text evidence="2">The sequence shown here is derived from an EMBL/GenBank/DDBJ whole genome shotgun (WGS) entry which is preliminary data.</text>
</comment>
<organism evidence="2 3">
    <name type="scientific">Croceicoccus ponticola</name>
    <dbReference type="NCBI Taxonomy" id="2217664"/>
    <lineage>
        <taxon>Bacteria</taxon>
        <taxon>Pseudomonadati</taxon>
        <taxon>Pseudomonadota</taxon>
        <taxon>Alphaproteobacteria</taxon>
        <taxon>Sphingomonadales</taxon>
        <taxon>Erythrobacteraceae</taxon>
        <taxon>Croceicoccus</taxon>
    </lineage>
</organism>
<dbReference type="InterPro" id="IPR005625">
    <property type="entry name" value="PepSY-ass_TM"/>
</dbReference>
<keyword evidence="1" id="KW-0472">Membrane</keyword>
<dbReference type="Proteomes" id="UP000283003">
    <property type="component" value="Unassembled WGS sequence"/>
</dbReference>
<sequence length="168" mass="19029">MPARRLTTQGVTIGDNWTGCCVAQRALVARRSQYLRKRQYKMRKWHRWLSVVFGVFLLWIATTGVLSQLAVLWPPSASAPPVAQAPAGFVCPEGWRCKPPPEDATGIRSMVGLFHHLHSGETFGPIGTAISVLSGLAMIFFSFSGVWLYVRMWNNRKSRKLAPRWFWQ</sequence>
<evidence type="ECO:0000256" key="1">
    <source>
        <dbReference type="SAM" id="Phobius"/>
    </source>
</evidence>